<name>A0A6H5I3D0_9HYME</name>
<accession>A0A6H5I3D0</accession>
<evidence type="ECO:0000313" key="1">
    <source>
        <dbReference type="EMBL" id="CAB0030997.1"/>
    </source>
</evidence>
<dbReference type="AlphaFoldDB" id="A0A6H5I3D0"/>
<reference evidence="1 2" key="1">
    <citation type="submission" date="2020-02" db="EMBL/GenBank/DDBJ databases">
        <authorList>
            <person name="Ferguson B K."/>
        </authorList>
    </citation>
    <scope>NUCLEOTIDE SEQUENCE [LARGE SCALE GENOMIC DNA]</scope>
</reference>
<keyword evidence="2" id="KW-1185">Reference proteome</keyword>
<proteinExistence type="predicted"/>
<organism evidence="1 2">
    <name type="scientific">Trichogramma brassicae</name>
    <dbReference type="NCBI Taxonomy" id="86971"/>
    <lineage>
        <taxon>Eukaryota</taxon>
        <taxon>Metazoa</taxon>
        <taxon>Ecdysozoa</taxon>
        <taxon>Arthropoda</taxon>
        <taxon>Hexapoda</taxon>
        <taxon>Insecta</taxon>
        <taxon>Pterygota</taxon>
        <taxon>Neoptera</taxon>
        <taxon>Endopterygota</taxon>
        <taxon>Hymenoptera</taxon>
        <taxon>Apocrita</taxon>
        <taxon>Proctotrupomorpha</taxon>
        <taxon>Chalcidoidea</taxon>
        <taxon>Trichogrammatidae</taxon>
        <taxon>Trichogramma</taxon>
    </lineage>
</organism>
<dbReference type="Proteomes" id="UP000479190">
    <property type="component" value="Unassembled WGS sequence"/>
</dbReference>
<gene>
    <name evidence="1" type="ORF">TBRA_LOCUS2980</name>
</gene>
<sequence length="290" mass="34123">MKAATRVDRVHPRKLRRAESDERFPRRVRLSYVPAAAQRNRGAIGVQQRYLFTFQLRHVGLRSRSTIWLARATRSTLRLKRVLHAGRGLRRASLSYLAIQIVCRKRCACCINFFINKKTFRARVAFEIVERMHLAPQLQRERMTTALRNFITIEAYAFTCFIYIERERERETLLFRHTVQCRSSAQMENQASLRHDRLYAVQRVETISEKENESRKLAERETILDLRRPGRDDEFLRDLQAATSFYNTMTPSYSIYICDKTRILDSRITIAGAARERPDNEHMLRVAAGK</sequence>
<dbReference type="EMBL" id="CADCXV010000602">
    <property type="protein sequence ID" value="CAB0030997.1"/>
    <property type="molecule type" value="Genomic_DNA"/>
</dbReference>
<protein>
    <submittedName>
        <fullName evidence="1">Uncharacterized protein</fullName>
    </submittedName>
</protein>
<evidence type="ECO:0000313" key="2">
    <source>
        <dbReference type="Proteomes" id="UP000479190"/>
    </source>
</evidence>